<dbReference type="CDD" id="cd05242">
    <property type="entry name" value="SDR_a8"/>
    <property type="match status" value="1"/>
</dbReference>
<accession>G8R369</accession>
<dbReference type="STRING" id="926562.Oweho_3142"/>
<dbReference type="HOGENOM" id="CLU_047373_0_2_10"/>
<dbReference type="RefSeq" id="WP_014203441.1">
    <property type="nucleotide sequence ID" value="NC_016599.1"/>
</dbReference>
<dbReference type="InterPro" id="IPR013549">
    <property type="entry name" value="DUF1731"/>
</dbReference>
<dbReference type="SUPFAM" id="SSF51735">
    <property type="entry name" value="NAD(P)-binding Rossmann-fold domains"/>
    <property type="match status" value="1"/>
</dbReference>
<dbReference type="EMBL" id="CP003156">
    <property type="protein sequence ID" value="AEV34094.1"/>
    <property type="molecule type" value="Genomic_DNA"/>
</dbReference>
<evidence type="ECO:0000259" key="3">
    <source>
        <dbReference type="Pfam" id="PF08338"/>
    </source>
</evidence>
<feature type="domain" description="NAD-dependent epimerase/dehydratase" evidence="2">
    <location>
        <begin position="3"/>
        <end position="222"/>
    </location>
</feature>
<dbReference type="InterPro" id="IPR036291">
    <property type="entry name" value="NAD(P)-bd_dom_sf"/>
</dbReference>
<reference evidence="4 5" key="1">
    <citation type="journal article" date="2012" name="Stand. Genomic Sci.">
        <title>Genome sequence of the orange-pigmented seawater bacterium Owenweeksia hongkongensis type strain (UST20020801(T)).</title>
        <authorList>
            <person name="Riedel T."/>
            <person name="Held B."/>
            <person name="Nolan M."/>
            <person name="Lucas S."/>
            <person name="Lapidus A."/>
            <person name="Tice H."/>
            <person name="Del Rio T.G."/>
            <person name="Cheng J.F."/>
            <person name="Han C."/>
            <person name="Tapia R."/>
            <person name="Goodwin L.A."/>
            <person name="Pitluck S."/>
            <person name="Liolios K."/>
            <person name="Mavromatis K."/>
            <person name="Pagani I."/>
            <person name="Ivanova N."/>
            <person name="Mikhailova N."/>
            <person name="Pati A."/>
            <person name="Chen A."/>
            <person name="Palaniappan K."/>
            <person name="Rohde M."/>
            <person name="Tindall B.J."/>
            <person name="Detter J.C."/>
            <person name="Goker M."/>
            <person name="Woyke T."/>
            <person name="Bristow J."/>
            <person name="Eisen J.A."/>
            <person name="Markowitz V."/>
            <person name="Hugenholtz P."/>
            <person name="Klenk H.P."/>
            <person name="Kyrpides N.C."/>
        </authorList>
    </citation>
    <scope>NUCLEOTIDE SEQUENCE</scope>
    <source>
        <strain evidence="5">DSM 17368 / JCM 12287 / NRRL B-23963</strain>
    </source>
</reference>
<dbReference type="KEGG" id="oho:Oweho_3142"/>
<dbReference type="OrthoDB" id="9801773at2"/>
<sequence>MKILITGGTGLIGTEISKQLLEHGHSVVYFSRSPRKNNLGIQEYAWDVDKGTYDKKAFDGVEAIINLAGAPISERWTATYKSEILRSRVDATRLLYTAVQKLSLPLNVFVSASAVGYYPNDFNKTYNEDDAPGSDFLSLVTQKWEQEAQNFSKLNIRTVRIRVGVVLSNDGGAFPLITKPIKMGLGSPLGSGKQWMSWIHIKDVAGIFVYALENKDAQGIYNAVSPEPVTNTQMTEAIASQLDKPLWLPKVPEFAIKFALGEMSTTAIGSNKVSSSKVEKSGYSFSFPNLGGALRSLLPKA</sequence>
<name>G8R369_OWEHD</name>
<evidence type="ECO:0000313" key="5">
    <source>
        <dbReference type="Proteomes" id="UP000005631"/>
    </source>
</evidence>
<organism evidence="4 5">
    <name type="scientific">Owenweeksia hongkongensis (strain DSM 17368 / CIP 108786 / JCM 12287 / NRRL B-23963 / UST20020801)</name>
    <dbReference type="NCBI Taxonomy" id="926562"/>
    <lineage>
        <taxon>Bacteria</taxon>
        <taxon>Pseudomonadati</taxon>
        <taxon>Bacteroidota</taxon>
        <taxon>Flavobacteriia</taxon>
        <taxon>Flavobacteriales</taxon>
        <taxon>Owenweeksiaceae</taxon>
        <taxon>Owenweeksia</taxon>
    </lineage>
</organism>
<dbReference type="InterPro" id="IPR001509">
    <property type="entry name" value="Epimerase_deHydtase"/>
</dbReference>
<feature type="domain" description="DUF1731" evidence="3">
    <location>
        <begin position="251"/>
        <end position="297"/>
    </location>
</feature>
<gene>
    <name evidence="4" type="ordered locus">Oweho_3142</name>
</gene>
<keyword evidence="5" id="KW-1185">Reference proteome</keyword>
<dbReference type="PATRIC" id="fig|926562.3.peg.3163"/>
<dbReference type="PANTHER" id="PTHR11092">
    <property type="entry name" value="SUGAR NUCLEOTIDE EPIMERASE RELATED"/>
    <property type="match status" value="1"/>
</dbReference>
<evidence type="ECO:0000256" key="1">
    <source>
        <dbReference type="ARBA" id="ARBA00009353"/>
    </source>
</evidence>
<protein>
    <submittedName>
        <fullName evidence="4">TIGR01777 family protein</fullName>
    </submittedName>
</protein>
<comment type="similarity">
    <text evidence="1">Belongs to the NAD(P)-dependent epimerase/dehydratase family. SDR39U1 subfamily.</text>
</comment>
<evidence type="ECO:0000259" key="2">
    <source>
        <dbReference type="Pfam" id="PF01370"/>
    </source>
</evidence>
<dbReference type="eggNOG" id="COG1090">
    <property type="taxonomic scope" value="Bacteria"/>
</dbReference>
<dbReference type="InterPro" id="IPR010099">
    <property type="entry name" value="SDR39U1"/>
</dbReference>
<dbReference type="Proteomes" id="UP000005631">
    <property type="component" value="Chromosome"/>
</dbReference>
<dbReference type="Pfam" id="PF01370">
    <property type="entry name" value="Epimerase"/>
    <property type="match status" value="1"/>
</dbReference>
<proteinExistence type="inferred from homology"/>
<dbReference type="NCBIfam" id="TIGR01777">
    <property type="entry name" value="yfcH"/>
    <property type="match status" value="1"/>
</dbReference>
<dbReference type="Pfam" id="PF08338">
    <property type="entry name" value="DUF1731"/>
    <property type="match status" value="1"/>
</dbReference>
<evidence type="ECO:0000313" key="4">
    <source>
        <dbReference type="EMBL" id="AEV34094.1"/>
    </source>
</evidence>
<dbReference type="PANTHER" id="PTHR11092:SF0">
    <property type="entry name" value="EPIMERASE FAMILY PROTEIN SDR39U1"/>
    <property type="match status" value="1"/>
</dbReference>
<dbReference type="Gene3D" id="3.40.50.720">
    <property type="entry name" value="NAD(P)-binding Rossmann-like Domain"/>
    <property type="match status" value="1"/>
</dbReference>
<dbReference type="AlphaFoldDB" id="G8R369"/>